<comment type="similarity">
    <text evidence="2 7">Belongs to the major facilitator superfamily. Sugar transporter (TC 2.A.1.1) family.</text>
</comment>
<dbReference type="NCBIfam" id="TIGR00879">
    <property type="entry name" value="SP"/>
    <property type="match status" value="1"/>
</dbReference>
<dbReference type="EMBL" id="KV878344">
    <property type="protein sequence ID" value="OJJ45632.1"/>
    <property type="molecule type" value="Genomic_DNA"/>
</dbReference>
<evidence type="ECO:0000256" key="8">
    <source>
        <dbReference type="SAM" id="Phobius"/>
    </source>
</evidence>
<evidence type="ECO:0000256" key="3">
    <source>
        <dbReference type="ARBA" id="ARBA00022448"/>
    </source>
</evidence>
<gene>
    <name evidence="10" type="ORF">ASPZODRAFT_133487</name>
</gene>
<evidence type="ECO:0000313" key="11">
    <source>
        <dbReference type="Proteomes" id="UP000184188"/>
    </source>
</evidence>
<evidence type="ECO:0000256" key="6">
    <source>
        <dbReference type="ARBA" id="ARBA00023136"/>
    </source>
</evidence>
<dbReference type="Gene3D" id="1.20.1250.20">
    <property type="entry name" value="MFS general substrate transporter like domains"/>
    <property type="match status" value="1"/>
</dbReference>
<feature type="transmembrane region" description="Helical" evidence="8">
    <location>
        <begin position="400"/>
        <end position="423"/>
    </location>
</feature>
<dbReference type="GO" id="GO:0005351">
    <property type="term" value="F:carbohydrate:proton symporter activity"/>
    <property type="evidence" value="ECO:0007669"/>
    <property type="project" value="TreeGrafter"/>
</dbReference>
<feature type="transmembrane region" description="Helical" evidence="8">
    <location>
        <begin position="218"/>
        <end position="236"/>
    </location>
</feature>
<evidence type="ECO:0000256" key="2">
    <source>
        <dbReference type="ARBA" id="ARBA00010992"/>
    </source>
</evidence>
<dbReference type="PANTHER" id="PTHR48022">
    <property type="entry name" value="PLASTIDIC GLUCOSE TRANSPORTER 4"/>
    <property type="match status" value="1"/>
</dbReference>
<dbReference type="InterPro" id="IPR020846">
    <property type="entry name" value="MFS_dom"/>
</dbReference>
<evidence type="ECO:0000256" key="5">
    <source>
        <dbReference type="ARBA" id="ARBA00022989"/>
    </source>
</evidence>
<evidence type="ECO:0000259" key="9">
    <source>
        <dbReference type="PROSITE" id="PS50850"/>
    </source>
</evidence>
<feature type="transmembrane region" description="Helical" evidence="8">
    <location>
        <begin position="370"/>
        <end position="388"/>
    </location>
</feature>
<feature type="transmembrane region" description="Helical" evidence="8">
    <location>
        <begin position="307"/>
        <end position="328"/>
    </location>
</feature>
<keyword evidence="6 8" id="KW-0472">Membrane</keyword>
<feature type="transmembrane region" description="Helical" evidence="8">
    <location>
        <begin position="186"/>
        <end position="206"/>
    </location>
</feature>
<feature type="transmembrane region" description="Helical" evidence="8">
    <location>
        <begin position="471"/>
        <end position="487"/>
    </location>
</feature>
<dbReference type="VEuPathDB" id="FungiDB:ASPZODRAFT_133487"/>
<keyword evidence="4 8" id="KW-0812">Transmembrane</keyword>
<evidence type="ECO:0000256" key="1">
    <source>
        <dbReference type="ARBA" id="ARBA00004141"/>
    </source>
</evidence>
<feature type="transmembrane region" description="Helical" evidence="8">
    <location>
        <begin position="45"/>
        <end position="72"/>
    </location>
</feature>
<dbReference type="FunFam" id="1.20.1250.20:FF:000078">
    <property type="entry name" value="MFS maltose transporter, putative"/>
    <property type="match status" value="1"/>
</dbReference>
<dbReference type="PROSITE" id="PS50850">
    <property type="entry name" value="MFS"/>
    <property type="match status" value="1"/>
</dbReference>
<dbReference type="Proteomes" id="UP000184188">
    <property type="component" value="Unassembled WGS sequence"/>
</dbReference>
<dbReference type="AlphaFoldDB" id="A0A1L9SEQ1"/>
<feature type="transmembrane region" description="Helical" evidence="8">
    <location>
        <begin position="340"/>
        <end position="361"/>
    </location>
</feature>
<evidence type="ECO:0000313" key="10">
    <source>
        <dbReference type="EMBL" id="OJJ45632.1"/>
    </source>
</evidence>
<name>A0A1L9SEQ1_9EURO</name>
<dbReference type="RefSeq" id="XP_022580142.1">
    <property type="nucleotide sequence ID" value="XM_022723284.1"/>
</dbReference>
<dbReference type="Pfam" id="PF00083">
    <property type="entry name" value="Sugar_tr"/>
    <property type="match status" value="1"/>
</dbReference>
<keyword evidence="3 7" id="KW-0813">Transport</keyword>
<accession>A0A1L9SEQ1</accession>
<feature type="domain" description="Major facilitator superfamily (MFS) profile" evidence="9">
    <location>
        <begin position="48"/>
        <end position="493"/>
    </location>
</feature>
<dbReference type="InterPro" id="IPR036259">
    <property type="entry name" value="MFS_trans_sf"/>
</dbReference>
<dbReference type="OrthoDB" id="6612291at2759"/>
<feature type="transmembrane region" description="Helical" evidence="8">
    <location>
        <begin position="443"/>
        <end position="459"/>
    </location>
</feature>
<dbReference type="InterPro" id="IPR003663">
    <property type="entry name" value="Sugar/inositol_transpt"/>
</dbReference>
<keyword evidence="5 8" id="KW-1133">Transmembrane helix</keyword>
<dbReference type="PANTHER" id="PTHR48022:SF5">
    <property type="entry name" value="ALPHA-GLUCOSIDES PERMEASE MPH2-RELATED"/>
    <property type="match status" value="1"/>
</dbReference>
<dbReference type="SUPFAM" id="SSF103473">
    <property type="entry name" value="MFS general substrate transporter"/>
    <property type="match status" value="1"/>
</dbReference>
<feature type="transmembrane region" description="Helical" evidence="8">
    <location>
        <begin position="125"/>
        <end position="146"/>
    </location>
</feature>
<reference evidence="11" key="1">
    <citation type="journal article" date="2017" name="Genome Biol.">
        <title>Comparative genomics reveals high biological diversity and specific adaptations in the industrially and medically important fungal genus Aspergillus.</title>
        <authorList>
            <person name="de Vries R.P."/>
            <person name="Riley R."/>
            <person name="Wiebenga A."/>
            <person name="Aguilar-Osorio G."/>
            <person name="Amillis S."/>
            <person name="Uchima C.A."/>
            <person name="Anderluh G."/>
            <person name="Asadollahi M."/>
            <person name="Askin M."/>
            <person name="Barry K."/>
            <person name="Battaglia E."/>
            <person name="Bayram O."/>
            <person name="Benocci T."/>
            <person name="Braus-Stromeyer S.A."/>
            <person name="Caldana C."/>
            <person name="Canovas D."/>
            <person name="Cerqueira G.C."/>
            <person name="Chen F."/>
            <person name="Chen W."/>
            <person name="Choi C."/>
            <person name="Clum A."/>
            <person name="Dos Santos R.A."/>
            <person name="Damasio A.R."/>
            <person name="Diallinas G."/>
            <person name="Emri T."/>
            <person name="Fekete E."/>
            <person name="Flipphi M."/>
            <person name="Freyberg S."/>
            <person name="Gallo A."/>
            <person name="Gournas C."/>
            <person name="Habgood R."/>
            <person name="Hainaut M."/>
            <person name="Harispe M.L."/>
            <person name="Henrissat B."/>
            <person name="Hilden K.S."/>
            <person name="Hope R."/>
            <person name="Hossain A."/>
            <person name="Karabika E."/>
            <person name="Karaffa L."/>
            <person name="Karanyi Z."/>
            <person name="Krasevec N."/>
            <person name="Kuo A."/>
            <person name="Kusch H."/>
            <person name="LaButti K."/>
            <person name="Lagendijk E.L."/>
            <person name="Lapidus A."/>
            <person name="Levasseur A."/>
            <person name="Lindquist E."/>
            <person name="Lipzen A."/>
            <person name="Logrieco A.F."/>
            <person name="MacCabe A."/>
            <person name="Maekelae M.R."/>
            <person name="Malavazi I."/>
            <person name="Melin P."/>
            <person name="Meyer V."/>
            <person name="Mielnichuk N."/>
            <person name="Miskei M."/>
            <person name="Molnar A.P."/>
            <person name="Mule G."/>
            <person name="Ngan C.Y."/>
            <person name="Orejas M."/>
            <person name="Orosz E."/>
            <person name="Ouedraogo J.P."/>
            <person name="Overkamp K.M."/>
            <person name="Park H.-S."/>
            <person name="Perrone G."/>
            <person name="Piumi F."/>
            <person name="Punt P.J."/>
            <person name="Ram A.F."/>
            <person name="Ramon A."/>
            <person name="Rauscher S."/>
            <person name="Record E."/>
            <person name="Riano-Pachon D.M."/>
            <person name="Robert V."/>
            <person name="Roehrig J."/>
            <person name="Ruller R."/>
            <person name="Salamov A."/>
            <person name="Salih N.S."/>
            <person name="Samson R.A."/>
            <person name="Sandor E."/>
            <person name="Sanguinetti M."/>
            <person name="Schuetze T."/>
            <person name="Sepcic K."/>
            <person name="Shelest E."/>
            <person name="Sherlock G."/>
            <person name="Sophianopoulou V."/>
            <person name="Squina F.M."/>
            <person name="Sun H."/>
            <person name="Susca A."/>
            <person name="Todd R.B."/>
            <person name="Tsang A."/>
            <person name="Unkles S.E."/>
            <person name="van de Wiele N."/>
            <person name="van Rossen-Uffink D."/>
            <person name="Oliveira J.V."/>
            <person name="Vesth T.C."/>
            <person name="Visser J."/>
            <person name="Yu J.-H."/>
            <person name="Zhou M."/>
            <person name="Andersen M.R."/>
            <person name="Archer D.B."/>
            <person name="Baker S.E."/>
            <person name="Benoit I."/>
            <person name="Brakhage A.A."/>
            <person name="Braus G.H."/>
            <person name="Fischer R."/>
            <person name="Frisvad J.C."/>
            <person name="Goldman G.H."/>
            <person name="Houbraken J."/>
            <person name="Oakley B."/>
            <person name="Pocsi I."/>
            <person name="Scazzocchio C."/>
            <person name="Seiboth B."/>
            <person name="vanKuyk P.A."/>
            <person name="Wortman J."/>
            <person name="Dyer P.S."/>
            <person name="Grigoriev I.V."/>
        </authorList>
    </citation>
    <scope>NUCLEOTIDE SEQUENCE [LARGE SCALE GENOMIC DNA]</scope>
    <source>
        <strain evidence="11">CBS 506.65</strain>
    </source>
</reference>
<evidence type="ECO:0000256" key="4">
    <source>
        <dbReference type="ARBA" id="ARBA00022692"/>
    </source>
</evidence>
<feature type="transmembrane region" description="Helical" evidence="8">
    <location>
        <begin position="92"/>
        <end position="113"/>
    </location>
</feature>
<evidence type="ECO:0000256" key="7">
    <source>
        <dbReference type="RuleBase" id="RU003346"/>
    </source>
</evidence>
<dbReference type="InterPro" id="IPR050360">
    <property type="entry name" value="MFS_Sugar_Transporters"/>
</dbReference>
<dbReference type="GeneID" id="34609749"/>
<protein>
    <recommendedName>
        <fullName evidence="9">Major facilitator superfamily (MFS) profile domain-containing protein</fullName>
    </recommendedName>
</protein>
<dbReference type="InterPro" id="IPR005828">
    <property type="entry name" value="MFS_sugar_transport-like"/>
</dbReference>
<sequence>MADPEKLASVVADEASLKADDDAALGTKADKDLTLGDALQNYRPAIAWSVLISLATVMESYDMLIISSFYAFPQFKEKYGVQLADGSWSVPAKWQMALSLASLIGLIIGVFANGTLVDRYGPRRVIMASHVVLIGFVFITFFAQSIEVLFAGELLCSIPWGFFAAATTAYAAEVCPMALRGYLTTFVNLCWVIGHLVATGLLTGLIKNTTQWSYRIPFALQWALPVPLFFVTWLAPESPWWLVRQKRFDEARVSLRRLLSRKTTDADIRVDRHVAMIQHLTRLEQEMQVGSSYRECFRGTNRRRTEISMVSWGFQMVPGFAIQNYITYFFELAGLSSSEAFKVALGSYSLAFIGTCFSWVLQAHIGRRTIYIMGLIAMLPIMLIVGFLDLAPASSSIRWAQAALLLSWFFIYGSTIGPIPYAIAAEVGASKLRVKTISLGRNMYYILSLISTCVSPYMLNPADGNLKGKAAFPAALFTLLLLIWAYFRLPETRGLTTETLDHLFHQKVPARRFVDEAKRYQD</sequence>
<comment type="subcellular location">
    <subcellularLocation>
        <location evidence="1">Membrane</location>
        <topology evidence="1">Multi-pass membrane protein</topology>
    </subcellularLocation>
</comment>
<dbReference type="GO" id="GO:0016020">
    <property type="term" value="C:membrane"/>
    <property type="evidence" value="ECO:0007669"/>
    <property type="project" value="UniProtKB-SubCell"/>
</dbReference>
<proteinExistence type="inferred from homology"/>
<feature type="transmembrane region" description="Helical" evidence="8">
    <location>
        <begin position="158"/>
        <end position="179"/>
    </location>
</feature>
<keyword evidence="11" id="KW-1185">Reference proteome</keyword>
<organism evidence="10 11">
    <name type="scientific">Penicilliopsis zonata CBS 506.65</name>
    <dbReference type="NCBI Taxonomy" id="1073090"/>
    <lineage>
        <taxon>Eukaryota</taxon>
        <taxon>Fungi</taxon>
        <taxon>Dikarya</taxon>
        <taxon>Ascomycota</taxon>
        <taxon>Pezizomycotina</taxon>
        <taxon>Eurotiomycetes</taxon>
        <taxon>Eurotiomycetidae</taxon>
        <taxon>Eurotiales</taxon>
        <taxon>Aspergillaceae</taxon>
        <taxon>Penicilliopsis</taxon>
    </lineage>
</organism>